<dbReference type="SUPFAM" id="SSF53756">
    <property type="entry name" value="UDP-Glycosyltransferase/glycogen phosphorylase"/>
    <property type="match status" value="1"/>
</dbReference>
<dbReference type="CDD" id="cd03801">
    <property type="entry name" value="GT4_PimA-like"/>
    <property type="match status" value="1"/>
</dbReference>
<dbReference type="Gene3D" id="3.40.50.2000">
    <property type="entry name" value="Glycogen Phosphorylase B"/>
    <property type="match status" value="2"/>
</dbReference>
<feature type="domain" description="Glycosyl transferase family 1" evidence="1">
    <location>
        <begin position="155"/>
        <end position="327"/>
    </location>
</feature>
<dbReference type="Pfam" id="PF13439">
    <property type="entry name" value="Glyco_transf_4"/>
    <property type="match status" value="1"/>
</dbReference>
<feature type="domain" description="Glycosyltransferase subfamily 4-like N-terminal" evidence="2">
    <location>
        <begin position="2"/>
        <end position="154"/>
    </location>
</feature>
<dbReference type="PANTHER" id="PTHR12526">
    <property type="entry name" value="GLYCOSYLTRANSFERASE"/>
    <property type="match status" value="1"/>
</dbReference>
<proteinExistence type="predicted"/>
<dbReference type="Proteomes" id="UP001501302">
    <property type="component" value="Unassembled WGS sequence"/>
</dbReference>
<keyword evidence="4" id="KW-1185">Reference proteome</keyword>
<accession>A0ABP9GHT4</accession>
<evidence type="ECO:0000313" key="3">
    <source>
        <dbReference type="EMBL" id="GAA4942941.1"/>
    </source>
</evidence>
<organism evidence="3 4">
    <name type="scientific">Algibacter agarivorans</name>
    <dbReference type="NCBI Taxonomy" id="1109741"/>
    <lineage>
        <taxon>Bacteria</taxon>
        <taxon>Pseudomonadati</taxon>
        <taxon>Bacteroidota</taxon>
        <taxon>Flavobacteriia</taxon>
        <taxon>Flavobacteriales</taxon>
        <taxon>Flavobacteriaceae</taxon>
        <taxon>Algibacter</taxon>
    </lineage>
</organism>
<evidence type="ECO:0000313" key="4">
    <source>
        <dbReference type="Proteomes" id="UP001501302"/>
    </source>
</evidence>
<dbReference type="InterPro" id="IPR028098">
    <property type="entry name" value="Glyco_trans_4-like_N"/>
</dbReference>
<evidence type="ECO:0000259" key="2">
    <source>
        <dbReference type="Pfam" id="PF13439"/>
    </source>
</evidence>
<protein>
    <submittedName>
        <fullName evidence="3">Glycosyltransferase family 4 protein</fullName>
    </submittedName>
</protein>
<gene>
    <name evidence="3" type="ORF">GCM10023314_15000</name>
</gene>
<comment type="caution">
    <text evidence="3">The sequence shown here is derived from an EMBL/GenBank/DDBJ whole genome shotgun (WGS) entry which is preliminary data.</text>
</comment>
<name>A0ABP9GHT4_9FLAO</name>
<reference evidence="4" key="1">
    <citation type="journal article" date="2019" name="Int. J. Syst. Evol. Microbiol.">
        <title>The Global Catalogue of Microorganisms (GCM) 10K type strain sequencing project: providing services to taxonomists for standard genome sequencing and annotation.</title>
        <authorList>
            <consortium name="The Broad Institute Genomics Platform"/>
            <consortium name="The Broad Institute Genome Sequencing Center for Infectious Disease"/>
            <person name="Wu L."/>
            <person name="Ma J."/>
        </authorList>
    </citation>
    <scope>NUCLEOTIDE SEQUENCE [LARGE SCALE GENOMIC DNA]</scope>
    <source>
        <strain evidence="4">JCM 18285</strain>
    </source>
</reference>
<evidence type="ECO:0000259" key="1">
    <source>
        <dbReference type="Pfam" id="PF00534"/>
    </source>
</evidence>
<sequence length="354" mass="40551">MASVLVHTGHSITVFVVFQNEEKIFYDDGIKVISISRKGYRFFGWYLERKYIQKKIQQEIQTSKIEVVEAPDWTGITALMSFSIPLIIRLHGSDTYFCNLEGQHQKRKNYFFEKIALKQADRIVSVSTFTGNLTKELFHLKCDIKTIYNGINTEIFKPIDTKIKTGQVLYFGTIIRKKGVLELASIFNKVVEVYEDTSLLLIGKDVKDAFENKSTLDLFFELLTEKAKSKVTHIQEVPYKDIKNHIAKAQVVVLPSFAEAFPMTWLETLAMEKALVASNIGWATELMEDGKTGYLVNPRNHELFSNKIVSLLMDEEKNKRFGNNGRAHVISNFSTSVVLKKNIDLYKSLLPKND</sequence>
<dbReference type="EMBL" id="BAABJJ010000018">
    <property type="protein sequence ID" value="GAA4942941.1"/>
    <property type="molecule type" value="Genomic_DNA"/>
</dbReference>
<dbReference type="PANTHER" id="PTHR12526:SF630">
    <property type="entry name" value="GLYCOSYLTRANSFERASE"/>
    <property type="match status" value="1"/>
</dbReference>
<dbReference type="Pfam" id="PF00534">
    <property type="entry name" value="Glycos_transf_1"/>
    <property type="match status" value="1"/>
</dbReference>
<dbReference type="InterPro" id="IPR001296">
    <property type="entry name" value="Glyco_trans_1"/>
</dbReference>